<dbReference type="InterPro" id="IPR050539">
    <property type="entry name" value="ThrE_Dicarb/AminoAcid_Exp"/>
</dbReference>
<feature type="transmembrane region" description="Helical" evidence="7">
    <location>
        <begin position="246"/>
        <end position="265"/>
    </location>
</feature>
<dbReference type="AlphaFoldDB" id="A0A1I6EBY0"/>
<dbReference type="Proteomes" id="UP000198583">
    <property type="component" value="Unassembled WGS sequence"/>
</dbReference>
<protein>
    <submittedName>
        <fullName evidence="10">Uncharacterized membrane protein YjjP, DUF1212 family</fullName>
    </submittedName>
</protein>
<feature type="transmembrane region" description="Helical" evidence="7">
    <location>
        <begin position="357"/>
        <end position="375"/>
    </location>
</feature>
<dbReference type="Pfam" id="PF06738">
    <property type="entry name" value="ThrE"/>
    <property type="match status" value="1"/>
</dbReference>
<keyword evidence="4 7" id="KW-1133">Transmembrane helix</keyword>
<organism evidence="10 11">
    <name type="scientific">Lentzea waywayandensis</name>
    <dbReference type="NCBI Taxonomy" id="84724"/>
    <lineage>
        <taxon>Bacteria</taxon>
        <taxon>Bacillati</taxon>
        <taxon>Actinomycetota</taxon>
        <taxon>Actinomycetes</taxon>
        <taxon>Pseudonocardiales</taxon>
        <taxon>Pseudonocardiaceae</taxon>
        <taxon>Lentzea</taxon>
    </lineage>
</organism>
<feature type="transmembrane region" description="Helical" evidence="7">
    <location>
        <begin position="333"/>
        <end position="350"/>
    </location>
</feature>
<evidence type="ECO:0000259" key="8">
    <source>
        <dbReference type="Pfam" id="PF06738"/>
    </source>
</evidence>
<feature type="transmembrane region" description="Helical" evidence="7">
    <location>
        <begin position="205"/>
        <end position="225"/>
    </location>
</feature>
<sequence>MPKISTNSLHGPALPDDTTVHLVLDLALKIGEVQMSSGAGAADVTATILSVTESYGLPHTEVDVIYTSISVSCHRGTEALPITSIRVVRQRGLDYTRLADVEHLVRNLGPIEEAHARLEDITNAKHPYPRWVATAAWGGMAAAVAFLVGGGLVLALTAAAITAVVDRVGRLLNRRNLPFFFQQLVGGALGTGAALAIYSTGLLPVRPSLLVAVGIVVLLSGLALVSTVQDAISGYNVTAAGRTVETVLLSAGLIAGVALAIRAAVHFGLDIRLSDPLPALISAVPMQFAAGAATSAFFALACYARPRALVAAAISGAIGTAAYGLVTSFGLDALLGSAVAAAITGFGGATMTRRLRIPTLVVVQAGVVPLLPGWTTYRGLFQLTAEGDPAGLSTLVFASGIALALAGGVVFGEYLAQPVRTGLGRLERKFAGPRMSGPLKPTKRRLE</sequence>
<gene>
    <name evidence="10" type="ORF">SAMN04488564_10493</name>
</gene>
<feature type="transmembrane region" description="Helical" evidence="7">
    <location>
        <begin position="395"/>
        <end position="416"/>
    </location>
</feature>
<evidence type="ECO:0000256" key="6">
    <source>
        <dbReference type="ARBA" id="ARBA00034125"/>
    </source>
</evidence>
<feature type="transmembrane region" description="Helical" evidence="7">
    <location>
        <begin position="308"/>
        <end position="327"/>
    </location>
</feature>
<dbReference type="RefSeq" id="WP_245821947.1">
    <property type="nucleotide sequence ID" value="NZ_FOYL01000004.1"/>
</dbReference>
<evidence type="ECO:0000313" key="11">
    <source>
        <dbReference type="Proteomes" id="UP000198583"/>
    </source>
</evidence>
<dbReference type="GO" id="GO:0022857">
    <property type="term" value="F:transmembrane transporter activity"/>
    <property type="evidence" value="ECO:0007669"/>
    <property type="project" value="InterPro"/>
</dbReference>
<comment type="subcellular location">
    <subcellularLocation>
        <location evidence="1">Cell membrane</location>
        <topology evidence="1">Multi-pass membrane protein</topology>
    </subcellularLocation>
</comment>
<feature type="transmembrane region" description="Helical" evidence="7">
    <location>
        <begin position="135"/>
        <end position="165"/>
    </location>
</feature>
<evidence type="ECO:0000259" key="9">
    <source>
        <dbReference type="Pfam" id="PF12821"/>
    </source>
</evidence>
<comment type="similarity">
    <text evidence="6">Belongs to the ThrE exporter (TC 2.A.79) family.</text>
</comment>
<feature type="transmembrane region" description="Helical" evidence="7">
    <location>
        <begin position="177"/>
        <end position="199"/>
    </location>
</feature>
<evidence type="ECO:0000256" key="2">
    <source>
        <dbReference type="ARBA" id="ARBA00022475"/>
    </source>
</evidence>
<evidence type="ECO:0000256" key="7">
    <source>
        <dbReference type="SAM" id="Phobius"/>
    </source>
</evidence>
<evidence type="ECO:0000256" key="4">
    <source>
        <dbReference type="ARBA" id="ARBA00022989"/>
    </source>
</evidence>
<evidence type="ECO:0000256" key="5">
    <source>
        <dbReference type="ARBA" id="ARBA00023136"/>
    </source>
</evidence>
<keyword evidence="11" id="KW-1185">Reference proteome</keyword>
<dbReference type="GO" id="GO:0005886">
    <property type="term" value="C:plasma membrane"/>
    <property type="evidence" value="ECO:0007669"/>
    <property type="project" value="UniProtKB-SubCell"/>
</dbReference>
<feature type="domain" description="Threonine/serine exporter-like N-terminal" evidence="8">
    <location>
        <begin position="25"/>
        <end position="262"/>
    </location>
</feature>
<dbReference type="STRING" id="84724.SAMN04488564_10493"/>
<feature type="transmembrane region" description="Helical" evidence="7">
    <location>
        <begin position="277"/>
        <end position="301"/>
    </location>
</feature>
<dbReference type="Pfam" id="PF12821">
    <property type="entry name" value="ThrE_2"/>
    <property type="match status" value="1"/>
</dbReference>
<dbReference type="PANTHER" id="PTHR34390">
    <property type="entry name" value="UPF0442 PROTEIN YJJB-RELATED"/>
    <property type="match status" value="1"/>
</dbReference>
<dbReference type="InterPro" id="IPR010619">
    <property type="entry name" value="ThrE-like_N"/>
</dbReference>
<feature type="domain" description="Threonine/Serine exporter ThrE" evidence="9">
    <location>
        <begin position="294"/>
        <end position="412"/>
    </location>
</feature>
<dbReference type="EMBL" id="FOYL01000004">
    <property type="protein sequence ID" value="SFR15224.1"/>
    <property type="molecule type" value="Genomic_DNA"/>
</dbReference>
<evidence type="ECO:0000313" key="10">
    <source>
        <dbReference type="EMBL" id="SFR15224.1"/>
    </source>
</evidence>
<name>A0A1I6EBY0_9PSEU</name>
<proteinExistence type="inferred from homology"/>
<evidence type="ECO:0000256" key="1">
    <source>
        <dbReference type="ARBA" id="ARBA00004651"/>
    </source>
</evidence>
<evidence type="ECO:0000256" key="3">
    <source>
        <dbReference type="ARBA" id="ARBA00022692"/>
    </source>
</evidence>
<dbReference type="InterPro" id="IPR024528">
    <property type="entry name" value="ThrE_2"/>
</dbReference>
<reference evidence="11" key="1">
    <citation type="submission" date="2016-10" db="EMBL/GenBank/DDBJ databases">
        <authorList>
            <person name="Varghese N."/>
            <person name="Submissions S."/>
        </authorList>
    </citation>
    <scope>NUCLEOTIDE SEQUENCE [LARGE SCALE GENOMIC DNA]</scope>
    <source>
        <strain evidence="11">DSM 44232</strain>
    </source>
</reference>
<accession>A0A1I6EBY0</accession>
<keyword evidence="2" id="KW-1003">Cell membrane</keyword>
<dbReference type="GO" id="GO:0015744">
    <property type="term" value="P:succinate transport"/>
    <property type="evidence" value="ECO:0007669"/>
    <property type="project" value="TreeGrafter"/>
</dbReference>
<keyword evidence="3 7" id="KW-0812">Transmembrane</keyword>
<keyword evidence="5 7" id="KW-0472">Membrane</keyword>